<evidence type="ECO:0000259" key="3">
    <source>
        <dbReference type="PROSITE" id="PS50222"/>
    </source>
</evidence>
<dbReference type="InterPro" id="IPR011992">
    <property type="entry name" value="EF-hand-dom_pair"/>
</dbReference>
<protein>
    <recommendedName>
        <fullName evidence="3">EF-hand domain-containing protein</fullName>
    </recommendedName>
</protein>
<gene>
    <name evidence="4" type="ORF">SteCoe_22431</name>
</gene>
<dbReference type="AlphaFoldDB" id="A0A1R2BMC3"/>
<organism evidence="4 5">
    <name type="scientific">Stentor coeruleus</name>
    <dbReference type="NCBI Taxonomy" id="5963"/>
    <lineage>
        <taxon>Eukaryota</taxon>
        <taxon>Sar</taxon>
        <taxon>Alveolata</taxon>
        <taxon>Ciliophora</taxon>
        <taxon>Postciliodesmatophora</taxon>
        <taxon>Heterotrichea</taxon>
        <taxon>Heterotrichida</taxon>
        <taxon>Stentoridae</taxon>
        <taxon>Stentor</taxon>
    </lineage>
</organism>
<dbReference type="SMART" id="SM00054">
    <property type="entry name" value="EFh"/>
    <property type="match status" value="2"/>
</dbReference>
<dbReference type="PANTHER" id="PTHR23056">
    <property type="entry name" value="CALCINEURIN B"/>
    <property type="match status" value="1"/>
</dbReference>
<dbReference type="CDD" id="cd00051">
    <property type="entry name" value="EFh"/>
    <property type="match status" value="1"/>
</dbReference>
<proteinExistence type="predicted"/>
<reference evidence="4 5" key="1">
    <citation type="submission" date="2016-11" db="EMBL/GenBank/DDBJ databases">
        <title>The macronuclear genome of Stentor coeruleus: a giant cell with tiny introns.</title>
        <authorList>
            <person name="Slabodnick M."/>
            <person name="Ruby J.G."/>
            <person name="Reiff S.B."/>
            <person name="Swart E.C."/>
            <person name="Gosai S."/>
            <person name="Prabakaran S."/>
            <person name="Witkowska E."/>
            <person name="Larue G.E."/>
            <person name="Fisher S."/>
            <person name="Freeman R.M."/>
            <person name="Gunawardena J."/>
            <person name="Chu W."/>
            <person name="Stover N.A."/>
            <person name="Gregory B.D."/>
            <person name="Nowacki M."/>
            <person name="Derisi J."/>
            <person name="Roy S.W."/>
            <person name="Marshall W.F."/>
            <person name="Sood P."/>
        </authorList>
    </citation>
    <scope>NUCLEOTIDE SEQUENCE [LARGE SCALE GENOMIC DNA]</scope>
    <source>
        <strain evidence="4">WM001</strain>
    </source>
</reference>
<comment type="caution">
    <text evidence="4">The sequence shown here is derived from an EMBL/GenBank/DDBJ whole genome shotgun (WGS) entry which is preliminary data.</text>
</comment>
<evidence type="ECO:0000256" key="1">
    <source>
        <dbReference type="ARBA" id="ARBA00022737"/>
    </source>
</evidence>
<dbReference type="PANTHER" id="PTHR23056:SF110">
    <property type="entry name" value="CALMODULIN"/>
    <property type="match status" value="1"/>
</dbReference>
<dbReference type="OrthoDB" id="288288at2759"/>
<keyword evidence="2" id="KW-0106">Calcium</keyword>
<dbReference type="GO" id="GO:0019900">
    <property type="term" value="F:kinase binding"/>
    <property type="evidence" value="ECO:0007669"/>
    <property type="project" value="InterPro"/>
</dbReference>
<dbReference type="PROSITE" id="PS50222">
    <property type="entry name" value="EF_HAND_2"/>
    <property type="match status" value="2"/>
</dbReference>
<dbReference type="InterPro" id="IPR045198">
    <property type="entry name" value="CNBL1-10"/>
</dbReference>
<accession>A0A1R2BMC3</accession>
<keyword evidence="1" id="KW-0677">Repeat</keyword>
<dbReference type="InterPro" id="IPR018247">
    <property type="entry name" value="EF_Hand_1_Ca_BS"/>
</dbReference>
<dbReference type="PROSITE" id="PS00018">
    <property type="entry name" value="EF_HAND_1"/>
    <property type="match status" value="2"/>
</dbReference>
<dbReference type="SUPFAM" id="SSF47473">
    <property type="entry name" value="EF-hand"/>
    <property type="match status" value="1"/>
</dbReference>
<feature type="domain" description="EF-hand" evidence="3">
    <location>
        <begin position="377"/>
        <end position="412"/>
    </location>
</feature>
<dbReference type="GO" id="GO:0019722">
    <property type="term" value="P:calcium-mediated signaling"/>
    <property type="evidence" value="ECO:0007669"/>
    <property type="project" value="InterPro"/>
</dbReference>
<evidence type="ECO:0000256" key="2">
    <source>
        <dbReference type="ARBA" id="ARBA00022837"/>
    </source>
</evidence>
<dbReference type="GO" id="GO:0005509">
    <property type="term" value="F:calcium ion binding"/>
    <property type="evidence" value="ECO:0007669"/>
    <property type="project" value="InterPro"/>
</dbReference>
<feature type="domain" description="EF-hand" evidence="3">
    <location>
        <begin position="341"/>
        <end position="376"/>
    </location>
</feature>
<sequence length="471" mass="54594">MFPFATTQTELKTSYEFKPLPKLQVPKKQETPRRMSMKPYYYNEIGDICVNPLPSMITCSTSPVSPLKYRTLGIKFDDSPINTSTISKKFKRKPLSPFTIKLKSSLNFKEVFVMENGTNIKDNKFIGFAYSITRRIMNRQEKYDERKSFLEKCRYEFNTAKKFKFIFSVYGKIYNFLQDIPFNEKLVLVSVDENFRGINDNGTLESINDSKMSKSLITQIEEKFVTKTSVMSNKPFEFSRTFPKTPNKITRRRKGGRLNGNQLKVKLGQTAVKIDMELPKLYDIGMKKIKEKVSFGESEIHKLYARYKMLVHLSVGQNPGHTIKDGISKNTFIESYHGTSELNFVLGRIFECIDQDRNGNISWEEYLSSMDIMCNGTYEQQIDLFFQVYDLDCNGCLSFEEIRNLCKLQLQKADAGNVIEELSHSFASLIFDITETSYDKEIPADKIKKVLTQQTDKSLIEMFCSFTFMQT</sequence>
<keyword evidence="5" id="KW-1185">Reference proteome</keyword>
<evidence type="ECO:0000313" key="5">
    <source>
        <dbReference type="Proteomes" id="UP000187209"/>
    </source>
</evidence>
<name>A0A1R2BMC3_9CILI</name>
<dbReference type="Proteomes" id="UP000187209">
    <property type="component" value="Unassembled WGS sequence"/>
</dbReference>
<dbReference type="EMBL" id="MPUH01000551">
    <property type="protein sequence ID" value="OMJ77870.1"/>
    <property type="molecule type" value="Genomic_DNA"/>
</dbReference>
<dbReference type="InterPro" id="IPR002048">
    <property type="entry name" value="EF_hand_dom"/>
</dbReference>
<dbReference type="Gene3D" id="1.10.238.10">
    <property type="entry name" value="EF-hand"/>
    <property type="match status" value="1"/>
</dbReference>
<dbReference type="Pfam" id="PF13833">
    <property type="entry name" value="EF-hand_8"/>
    <property type="match status" value="1"/>
</dbReference>
<evidence type="ECO:0000313" key="4">
    <source>
        <dbReference type="EMBL" id="OMJ77870.1"/>
    </source>
</evidence>